<keyword evidence="3" id="KW-1185">Reference proteome</keyword>
<proteinExistence type="predicted"/>
<dbReference type="SUPFAM" id="SSF56112">
    <property type="entry name" value="Protein kinase-like (PK-like)"/>
    <property type="match status" value="1"/>
</dbReference>
<name>A0A7T8GS41_CALRO</name>
<protein>
    <submittedName>
        <fullName evidence="2">Uncharacterized protein</fullName>
    </submittedName>
</protein>
<evidence type="ECO:0000256" key="1">
    <source>
        <dbReference type="SAM" id="MobiDB-lite"/>
    </source>
</evidence>
<evidence type="ECO:0000313" key="3">
    <source>
        <dbReference type="Proteomes" id="UP000595437"/>
    </source>
</evidence>
<accession>A0A7T8GS41</accession>
<dbReference type="EMBL" id="CP045905">
    <property type="protein sequence ID" value="QQP36784.1"/>
    <property type="molecule type" value="Genomic_DNA"/>
</dbReference>
<dbReference type="InterPro" id="IPR011009">
    <property type="entry name" value="Kinase-like_dom_sf"/>
</dbReference>
<dbReference type="Gene3D" id="1.10.510.10">
    <property type="entry name" value="Transferase(Phosphotransferase) domain 1"/>
    <property type="match status" value="1"/>
</dbReference>
<dbReference type="Proteomes" id="UP000595437">
    <property type="component" value="Chromosome 16"/>
</dbReference>
<sequence>SDGQICSAEIKFRRPLSLECQDLIHRCLRKRPYNRIQLHDILRHPWLESSSKDNEISGASSSSNICPSPLVVVSPPTTAPSSGSNTEDSIIIGTSSTSSSSSLLSSGSSSSSGRGNNSSCGSSYLCQRSV</sequence>
<reference evidence="3" key="1">
    <citation type="submission" date="2021-01" db="EMBL/GenBank/DDBJ databases">
        <title>Caligus Genome Assembly.</title>
        <authorList>
            <person name="Gallardo-Escarate C."/>
        </authorList>
    </citation>
    <scope>NUCLEOTIDE SEQUENCE [LARGE SCALE GENOMIC DNA]</scope>
</reference>
<feature type="compositionally biased region" description="Low complexity" evidence="1">
    <location>
        <begin position="67"/>
        <end position="123"/>
    </location>
</feature>
<feature type="region of interest" description="Disordered" evidence="1">
    <location>
        <begin position="51"/>
        <end position="130"/>
    </location>
</feature>
<evidence type="ECO:0000313" key="2">
    <source>
        <dbReference type="EMBL" id="QQP36784.1"/>
    </source>
</evidence>
<gene>
    <name evidence="2" type="ORF">FKW44_021982</name>
</gene>
<feature type="non-terminal residue" evidence="2">
    <location>
        <position position="1"/>
    </location>
</feature>
<dbReference type="OrthoDB" id="20524at2759"/>
<feature type="compositionally biased region" description="Polar residues" evidence="1">
    <location>
        <begin position="57"/>
        <end position="66"/>
    </location>
</feature>
<organism evidence="2 3">
    <name type="scientific">Caligus rogercresseyi</name>
    <name type="common">Sea louse</name>
    <dbReference type="NCBI Taxonomy" id="217165"/>
    <lineage>
        <taxon>Eukaryota</taxon>
        <taxon>Metazoa</taxon>
        <taxon>Ecdysozoa</taxon>
        <taxon>Arthropoda</taxon>
        <taxon>Crustacea</taxon>
        <taxon>Multicrustacea</taxon>
        <taxon>Hexanauplia</taxon>
        <taxon>Copepoda</taxon>
        <taxon>Siphonostomatoida</taxon>
        <taxon>Caligidae</taxon>
        <taxon>Caligus</taxon>
    </lineage>
</organism>
<dbReference type="AlphaFoldDB" id="A0A7T8GS41"/>